<protein>
    <submittedName>
        <fullName evidence="2">Uncharacterized protein</fullName>
    </submittedName>
</protein>
<feature type="transmembrane region" description="Helical" evidence="1">
    <location>
        <begin position="178"/>
        <end position="196"/>
    </location>
</feature>
<proteinExistence type="predicted"/>
<evidence type="ECO:0000256" key="1">
    <source>
        <dbReference type="SAM" id="Phobius"/>
    </source>
</evidence>
<organism evidence="2 3">
    <name type="scientific">Rhizocola hellebori</name>
    <dbReference type="NCBI Taxonomy" id="1392758"/>
    <lineage>
        <taxon>Bacteria</taxon>
        <taxon>Bacillati</taxon>
        <taxon>Actinomycetota</taxon>
        <taxon>Actinomycetes</taxon>
        <taxon>Micromonosporales</taxon>
        <taxon>Micromonosporaceae</taxon>
        <taxon>Rhizocola</taxon>
    </lineage>
</organism>
<feature type="transmembrane region" description="Helical" evidence="1">
    <location>
        <begin position="133"/>
        <end position="150"/>
    </location>
</feature>
<sequence>MVTAFFAFTAIVMVAYAAGALWLRAWLAGLVCAALAYDNACIAVGSAIGEGSTLQTLNAGRFWAHALITPLMVVVGWRLAARHQPAIKPDGRAGIQTQHQPGGEAGGQVGIEALHHADGKAGGRVRMVPARRATVGLVALVAALVGYGVYTEIVRLRLEPQREHGTLRYINAAAEGPPVAAIVTIIVLIVFGVLVWRRHRSPWLLTGAVAMFVAAAAGAQMVWLQNVGELALLTGLLVTLWQQRSSDGQGLGG</sequence>
<gene>
    <name evidence="2" type="ORF">Rhe02_04830</name>
</gene>
<reference evidence="2" key="1">
    <citation type="submission" date="2021-01" db="EMBL/GenBank/DDBJ databases">
        <title>Whole genome shotgun sequence of Rhizocola hellebori NBRC 109834.</title>
        <authorList>
            <person name="Komaki H."/>
            <person name="Tamura T."/>
        </authorList>
    </citation>
    <scope>NUCLEOTIDE SEQUENCE</scope>
    <source>
        <strain evidence="2">NBRC 109834</strain>
    </source>
</reference>
<comment type="caution">
    <text evidence="2">The sequence shown here is derived from an EMBL/GenBank/DDBJ whole genome shotgun (WGS) entry which is preliminary data.</text>
</comment>
<dbReference type="Proteomes" id="UP000612899">
    <property type="component" value="Unassembled WGS sequence"/>
</dbReference>
<dbReference type="RefSeq" id="WP_203906362.1">
    <property type="nucleotide sequence ID" value="NZ_BONY01000002.1"/>
</dbReference>
<dbReference type="EMBL" id="BONY01000002">
    <property type="protein sequence ID" value="GIH02416.1"/>
    <property type="molecule type" value="Genomic_DNA"/>
</dbReference>
<dbReference type="AlphaFoldDB" id="A0A8J3Q2G2"/>
<evidence type="ECO:0000313" key="2">
    <source>
        <dbReference type="EMBL" id="GIH02416.1"/>
    </source>
</evidence>
<keyword evidence="1" id="KW-0812">Transmembrane</keyword>
<feature type="transmembrane region" description="Helical" evidence="1">
    <location>
        <begin position="62"/>
        <end position="80"/>
    </location>
</feature>
<name>A0A8J3Q2G2_9ACTN</name>
<evidence type="ECO:0000313" key="3">
    <source>
        <dbReference type="Proteomes" id="UP000612899"/>
    </source>
</evidence>
<keyword evidence="1" id="KW-0472">Membrane</keyword>
<keyword evidence="1" id="KW-1133">Transmembrane helix</keyword>
<keyword evidence="3" id="KW-1185">Reference proteome</keyword>
<accession>A0A8J3Q2G2</accession>
<feature type="transmembrane region" description="Helical" evidence="1">
    <location>
        <begin position="203"/>
        <end position="223"/>
    </location>
</feature>